<accession>A0A0B6ZAY3</accession>
<sequence>MPMKTSSPLALHKQKPVLECDMLARSTAAKPHFCQINQFQNKTGKKIKS</sequence>
<reference evidence="1" key="1">
    <citation type="submission" date="2014-12" db="EMBL/GenBank/DDBJ databases">
        <title>Insight into the proteome of Arion vulgaris.</title>
        <authorList>
            <person name="Aradska J."/>
            <person name="Bulat T."/>
            <person name="Smidak R."/>
            <person name="Sarate P."/>
            <person name="Gangsoo J."/>
            <person name="Sialana F."/>
            <person name="Bilban M."/>
            <person name="Lubec G."/>
        </authorList>
    </citation>
    <scope>NUCLEOTIDE SEQUENCE</scope>
    <source>
        <tissue evidence="1">Skin</tissue>
    </source>
</reference>
<evidence type="ECO:0000313" key="1">
    <source>
        <dbReference type="EMBL" id="CEK65091.1"/>
    </source>
</evidence>
<organism evidence="1">
    <name type="scientific">Arion vulgaris</name>
    <dbReference type="NCBI Taxonomy" id="1028688"/>
    <lineage>
        <taxon>Eukaryota</taxon>
        <taxon>Metazoa</taxon>
        <taxon>Spiralia</taxon>
        <taxon>Lophotrochozoa</taxon>
        <taxon>Mollusca</taxon>
        <taxon>Gastropoda</taxon>
        <taxon>Heterobranchia</taxon>
        <taxon>Euthyneura</taxon>
        <taxon>Panpulmonata</taxon>
        <taxon>Eupulmonata</taxon>
        <taxon>Stylommatophora</taxon>
        <taxon>Helicina</taxon>
        <taxon>Arionoidea</taxon>
        <taxon>Arionidae</taxon>
        <taxon>Arion</taxon>
    </lineage>
</organism>
<dbReference type="AlphaFoldDB" id="A0A0B6ZAY3"/>
<gene>
    <name evidence="1" type="primary">ORF53875</name>
</gene>
<dbReference type="EMBL" id="HACG01018226">
    <property type="protein sequence ID" value="CEK65091.1"/>
    <property type="molecule type" value="Transcribed_RNA"/>
</dbReference>
<proteinExistence type="predicted"/>
<protein>
    <submittedName>
        <fullName evidence="1">Uncharacterized protein</fullName>
    </submittedName>
</protein>
<name>A0A0B6ZAY3_9EUPU</name>